<name>A0ABW6UAM9_9ACTN</name>
<organism evidence="2 3">
    <name type="scientific">Streptomyces bluensis</name>
    <dbReference type="NCBI Taxonomy" id="33897"/>
    <lineage>
        <taxon>Bacteria</taxon>
        <taxon>Bacillati</taxon>
        <taxon>Actinomycetota</taxon>
        <taxon>Actinomycetes</taxon>
        <taxon>Kitasatosporales</taxon>
        <taxon>Streptomycetaceae</taxon>
        <taxon>Streptomyces</taxon>
    </lineage>
</organism>
<dbReference type="Gene3D" id="3.40.50.150">
    <property type="entry name" value="Vaccinia Virus protein VP39"/>
    <property type="match status" value="1"/>
</dbReference>
<dbReference type="EMBL" id="JBIAWJ010000001">
    <property type="protein sequence ID" value="MFF4520493.1"/>
    <property type="molecule type" value="Genomic_DNA"/>
</dbReference>
<evidence type="ECO:0000256" key="1">
    <source>
        <dbReference type="SAM" id="MobiDB-lite"/>
    </source>
</evidence>
<dbReference type="InterPro" id="IPR029063">
    <property type="entry name" value="SAM-dependent_MTases_sf"/>
</dbReference>
<feature type="compositionally biased region" description="Basic residues" evidence="1">
    <location>
        <begin position="139"/>
        <end position="157"/>
    </location>
</feature>
<proteinExistence type="predicted"/>
<evidence type="ECO:0000313" key="3">
    <source>
        <dbReference type="Proteomes" id="UP001602058"/>
    </source>
</evidence>
<sequence length="157" mass="16598">MALPLAPPREEGEPERVVELCAGRAVLGRGLRTVLGVARFDVGGVDFDKDACPTARAVGHVRICADVTKIDPEYPALRGTRGVIIHPSMPAPSTAGKHAGSLEENLNILCETIAAVGEAAGFDGSPATRPGAARTETRRSRRCPPAPRRRPPRRAPP</sequence>
<dbReference type="SUPFAM" id="SSF53335">
    <property type="entry name" value="S-adenosyl-L-methionine-dependent methyltransferases"/>
    <property type="match status" value="1"/>
</dbReference>
<dbReference type="RefSeq" id="WP_387883197.1">
    <property type="nucleotide sequence ID" value="NZ_JBIAWJ010000001.1"/>
</dbReference>
<protein>
    <submittedName>
        <fullName evidence="2">Uncharacterized protein</fullName>
    </submittedName>
</protein>
<evidence type="ECO:0000313" key="2">
    <source>
        <dbReference type="EMBL" id="MFF4520493.1"/>
    </source>
</evidence>
<reference evidence="2 3" key="1">
    <citation type="submission" date="2024-10" db="EMBL/GenBank/DDBJ databases">
        <title>The Natural Products Discovery Center: Release of the First 8490 Sequenced Strains for Exploring Actinobacteria Biosynthetic Diversity.</title>
        <authorList>
            <person name="Kalkreuter E."/>
            <person name="Kautsar S.A."/>
            <person name="Yang D."/>
            <person name="Bader C.D."/>
            <person name="Teijaro C.N."/>
            <person name="Fluegel L."/>
            <person name="Davis C.M."/>
            <person name="Simpson J.R."/>
            <person name="Lauterbach L."/>
            <person name="Steele A.D."/>
            <person name="Gui C."/>
            <person name="Meng S."/>
            <person name="Li G."/>
            <person name="Viehrig K."/>
            <person name="Ye F."/>
            <person name="Su P."/>
            <person name="Kiefer A.F."/>
            <person name="Nichols A."/>
            <person name="Cepeda A.J."/>
            <person name="Yan W."/>
            <person name="Fan B."/>
            <person name="Jiang Y."/>
            <person name="Adhikari A."/>
            <person name="Zheng C.-J."/>
            <person name="Schuster L."/>
            <person name="Cowan T.M."/>
            <person name="Smanski M.J."/>
            <person name="Chevrette M.G."/>
            <person name="De Carvalho L.P.S."/>
            <person name="Shen B."/>
        </authorList>
    </citation>
    <scope>NUCLEOTIDE SEQUENCE [LARGE SCALE GENOMIC DNA]</scope>
    <source>
        <strain evidence="2 3">NPDC001390</strain>
    </source>
</reference>
<accession>A0ABW6UAM9</accession>
<keyword evidence="3" id="KW-1185">Reference proteome</keyword>
<dbReference type="Proteomes" id="UP001602058">
    <property type="component" value="Unassembled WGS sequence"/>
</dbReference>
<comment type="caution">
    <text evidence="2">The sequence shown here is derived from an EMBL/GenBank/DDBJ whole genome shotgun (WGS) entry which is preliminary data.</text>
</comment>
<gene>
    <name evidence="2" type="ORF">ACFY1D_03320</name>
</gene>
<feature type="region of interest" description="Disordered" evidence="1">
    <location>
        <begin position="121"/>
        <end position="157"/>
    </location>
</feature>